<dbReference type="STRING" id="937777.Deipe_3418"/>
<accession>L0A5Y3</accession>
<dbReference type="KEGG" id="dpd:Deipe_3418"/>
<dbReference type="OrthoDB" id="65834at2"/>
<dbReference type="EMBL" id="CP003382">
    <property type="protein sequence ID" value="AFZ68854.1"/>
    <property type="molecule type" value="Genomic_DNA"/>
</dbReference>
<reference evidence="3" key="1">
    <citation type="submission" date="2012-03" db="EMBL/GenBank/DDBJ databases">
        <title>Complete sequence of chromosome of Deinococcus peraridilitoris DSM 19664.</title>
        <authorList>
            <person name="Lucas S."/>
            <person name="Copeland A."/>
            <person name="Lapidus A."/>
            <person name="Glavina del Rio T."/>
            <person name="Dalin E."/>
            <person name="Tice H."/>
            <person name="Bruce D."/>
            <person name="Goodwin L."/>
            <person name="Pitluck S."/>
            <person name="Peters L."/>
            <person name="Mikhailova N."/>
            <person name="Lu M."/>
            <person name="Kyrpides N."/>
            <person name="Mavromatis K."/>
            <person name="Ivanova N."/>
            <person name="Brettin T."/>
            <person name="Detter J.C."/>
            <person name="Han C."/>
            <person name="Larimer F."/>
            <person name="Land M."/>
            <person name="Hauser L."/>
            <person name="Markowitz V."/>
            <person name="Cheng J.-F."/>
            <person name="Hugenholtz P."/>
            <person name="Woyke T."/>
            <person name="Wu D."/>
            <person name="Pukall R."/>
            <person name="Steenblock K."/>
            <person name="Brambilla E."/>
            <person name="Klenk H.-P."/>
            <person name="Eisen J.A."/>
        </authorList>
    </citation>
    <scope>NUCLEOTIDE SEQUENCE [LARGE SCALE GENOMIC DNA]</scope>
    <source>
        <strain evidence="3">DSM 19664 / LMG 22246 / CIP 109416 / KR-200</strain>
    </source>
</reference>
<gene>
    <name evidence="2" type="ordered locus">Deipe_3418</name>
</gene>
<dbReference type="RefSeq" id="WP_015237152.1">
    <property type="nucleotide sequence ID" value="NC_019793.1"/>
</dbReference>
<keyword evidence="3" id="KW-1185">Reference proteome</keyword>
<dbReference type="PATRIC" id="fig|937777.3.peg.3433"/>
<name>L0A5Y3_DEIPD</name>
<dbReference type="HOGENOM" id="CLU_095250_0_0_0"/>
<feature type="domain" description="PatA-like N-terminal" evidence="1">
    <location>
        <begin position="8"/>
        <end position="100"/>
    </location>
</feature>
<organism evidence="2 3">
    <name type="scientific">Deinococcus peraridilitoris (strain DSM 19664 / LMG 22246 / CIP 109416 / KR-200)</name>
    <dbReference type="NCBI Taxonomy" id="937777"/>
    <lineage>
        <taxon>Bacteria</taxon>
        <taxon>Thermotogati</taxon>
        <taxon>Deinococcota</taxon>
        <taxon>Deinococci</taxon>
        <taxon>Deinococcales</taxon>
        <taxon>Deinococcaceae</taxon>
        <taxon>Deinococcus</taxon>
    </lineage>
</organism>
<evidence type="ECO:0000313" key="2">
    <source>
        <dbReference type="EMBL" id="AFZ68854.1"/>
    </source>
</evidence>
<protein>
    <recommendedName>
        <fullName evidence="1">PatA-like N-terminal domain-containing protein</fullName>
    </recommendedName>
</protein>
<evidence type="ECO:0000313" key="3">
    <source>
        <dbReference type="Proteomes" id="UP000010467"/>
    </source>
</evidence>
<dbReference type="eggNOG" id="ENOG5032ZPA">
    <property type="taxonomic scope" value="Bacteria"/>
</dbReference>
<dbReference type="AlphaFoldDB" id="L0A5Y3"/>
<dbReference type="Proteomes" id="UP000010467">
    <property type="component" value="Chromosome"/>
</dbReference>
<dbReference type="Pfam" id="PF14332">
    <property type="entry name" value="DUF4388"/>
    <property type="match status" value="1"/>
</dbReference>
<evidence type="ECO:0000259" key="1">
    <source>
        <dbReference type="Pfam" id="PF14332"/>
    </source>
</evidence>
<proteinExistence type="predicted"/>
<dbReference type="InterPro" id="IPR025497">
    <property type="entry name" value="PatA-like_N"/>
</dbReference>
<sequence>MAGSEVVGSLQDYDVVELLVTLAASKRSGWFEVHHPKGLFRLAMHQGRPSQAWLGGARNEAALALLLSDQRGGFVFRPGDAAPGEAGSLYQWLLSALRLLPVPELIFDGAAKWNAAVPSGEVTLSRFEKLALTRLSEGATLGGLAGDPTLQASAARLARLGLLIPRTVRVARLTLSVWHGGGREAVIDERVVQAWENQLGVFSGKVIFRTQDARVMTLPVNTAPGLGVQLLLSPQAMVLHELRGGETVLVRPE</sequence>